<dbReference type="SMART" id="SM00354">
    <property type="entry name" value="HTH_LACI"/>
    <property type="match status" value="1"/>
</dbReference>
<dbReference type="GO" id="GO:0000976">
    <property type="term" value="F:transcription cis-regulatory region binding"/>
    <property type="evidence" value="ECO:0007669"/>
    <property type="project" value="TreeGrafter"/>
</dbReference>
<accession>A0A4V3EB94</accession>
<dbReference type="PANTHER" id="PTHR30146">
    <property type="entry name" value="LACI-RELATED TRANSCRIPTIONAL REPRESSOR"/>
    <property type="match status" value="1"/>
</dbReference>
<dbReference type="PROSITE" id="PS50932">
    <property type="entry name" value="HTH_LACI_2"/>
    <property type="match status" value="1"/>
</dbReference>
<keyword evidence="3" id="KW-0804">Transcription</keyword>
<evidence type="ECO:0000313" key="7">
    <source>
        <dbReference type="Proteomes" id="UP000295344"/>
    </source>
</evidence>
<dbReference type="CDD" id="cd06267">
    <property type="entry name" value="PBP1_LacI_sugar_binding-like"/>
    <property type="match status" value="1"/>
</dbReference>
<evidence type="ECO:0000256" key="4">
    <source>
        <dbReference type="SAM" id="MobiDB-lite"/>
    </source>
</evidence>
<feature type="compositionally biased region" description="Basic and acidic residues" evidence="4">
    <location>
        <begin position="190"/>
        <end position="199"/>
    </location>
</feature>
<dbReference type="SUPFAM" id="SSF47413">
    <property type="entry name" value="lambda repressor-like DNA-binding domains"/>
    <property type="match status" value="1"/>
</dbReference>
<keyword evidence="1" id="KW-0805">Transcription regulation</keyword>
<dbReference type="InterPro" id="IPR046335">
    <property type="entry name" value="LacI/GalR-like_sensor"/>
</dbReference>
<evidence type="ECO:0000259" key="5">
    <source>
        <dbReference type="PROSITE" id="PS50932"/>
    </source>
</evidence>
<dbReference type="InterPro" id="IPR000843">
    <property type="entry name" value="HTH_LacI"/>
</dbReference>
<proteinExistence type="predicted"/>
<dbReference type="PANTHER" id="PTHR30146:SF109">
    <property type="entry name" value="HTH-TYPE TRANSCRIPTIONAL REGULATOR GALS"/>
    <property type="match status" value="1"/>
</dbReference>
<gene>
    <name evidence="6" type="ORF">CLV52_1384</name>
</gene>
<dbReference type="CDD" id="cd01392">
    <property type="entry name" value="HTH_LacI"/>
    <property type="match status" value="1"/>
</dbReference>
<dbReference type="Gene3D" id="3.40.50.2300">
    <property type="match status" value="2"/>
</dbReference>
<sequence length="323" mass="33544">MTGGPRRPTRADVARRADVSDAVVSYVLSGSHPVSEATRARVLAAIEELGYRRNATARALRRGRSDSVGLVLSDIENPHFMALARAVESRLASLGQALLIAELREDGSAVREMVARGVDALLVTGGPTPDVATEVPTVLLDRGGPEAGHVTIGVDAVPAAVAAVDHLLERHGHGSVALVTGASPGDDDPRETGWRDAHAARGRPTGPVEVTSWTRAGGAEAARRLLERDDRPTAVLAASDLIAVGVLRAALDLGLSVPGDLAVVSYDGTDEARFAASPLTTIEQPRDAMAALAVDLLLAGAREPDHHAFAAPLVVRRSCGCPA</sequence>
<dbReference type="Pfam" id="PF13377">
    <property type="entry name" value="Peripla_BP_3"/>
    <property type="match status" value="1"/>
</dbReference>
<keyword evidence="2" id="KW-0238">DNA-binding</keyword>
<feature type="region of interest" description="Disordered" evidence="4">
    <location>
        <begin position="177"/>
        <end position="208"/>
    </location>
</feature>
<dbReference type="Pfam" id="PF00356">
    <property type="entry name" value="LacI"/>
    <property type="match status" value="1"/>
</dbReference>
<comment type="caution">
    <text evidence="6">The sequence shown here is derived from an EMBL/GenBank/DDBJ whole genome shotgun (WGS) entry which is preliminary data.</text>
</comment>
<reference evidence="6 7" key="1">
    <citation type="submission" date="2019-03" db="EMBL/GenBank/DDBJ databases">
        <title>Genomic Encyclopedia of Archaeal and Bacterial Type Strains, Phase II (KMG-II): from individual species to whole genera.</title>
        <authorList>
            <person name="Goeker M."/>
        </authorList>
    </citation>
    <scope>NUCLEOTIDE SEQUENCE [LARGE SCALE GENOMIC DNA]</scope>
    <source>
        <strain evidence="6 7">DSM 24782</strain>
    </source>
</reference>
<dbReference type="GO" id="GO:0003700">
    <property type="term" value="F:DNA-binding transcription factor activity"/>
    <property type="evidence" value="ECO:0007669"/>
    <property type="project" value="TreeGrafter"/>
</dbReference>
<dbReference type="SUPFAM" id="SSF53822">
    <property type="entry name" value="Periplasmic binding protein-like I"/>
    <property type="match status" value="1"/>
</dbReference>
<evidence type="ECO:0000256" key="1">
    <source>
        <dbReference type="ARBA" id="ARBA00023015"/>
    </source>
</evidence>
<evidence type="ECO:0000313" key="6">
    <source>
        <dbReference type="EMBL" id="TDS80814.1"/>
    </source>
</evidence>
<dbReference type="InterPro" id="IPR010982">
    <property type="entry name" value="Lambda_DNA-bd_dom_sf"/>
</dbReference>
<organism evidence="6 7">
    <name type="scientific">Amnibacterium kyonggiense</name>
    <dbReference type="NCBI Taxonomy" id="595671"/>
    <lineage>
        <taxon>Bacteria</taxon>
        <taxon>Bacillati</taxon>
        <taxon>Actinomycetota</taxon>
        <taxon>Actinomycetes</taxon>
        <taxon>Micrococcales</taxon>
        <taxon>Microbacteriaceae</taxon>
        <taxon>Amnibacterium</taxon>
    </lineage>
</organism>
<dbReference type="OrthoDB" id="37081at2"/>
<dbReference type="EMBL" id="SOAM01000001">
    <property type="protein sequence ID" value="TDS80814.1"/>
    <property type="molecule type" value="Genomic_DNA"/>
</dbReference>
<keyword evidence="7" id="KW-1185">Reference proteome</keyword>
<dbReference type="Gene3D" id="1.10.260.40">
    <property type="entry name" value="lambda repressor-like DNA-binding domains"/>
    <property type="match status" value="1"/>
</dbReference>
<feature type="domain" description="HTH lacI-type" evidence="5">
    <location>
        <begin position="8"/>
        <end position="62"/>
    </location>
</feature>
<dbReference type="AlphaFoldDB" id="A0A4V3EB94"/>
<dbReference type="RefSeq" id="WP_133765483.1">
    <property type="nucleotide sequence ID" value="NZ_BAAARP010000001.1"/>
</dbReference>
<dbReference type="Proteomes" id="UP000295344">
    <property type="component" value="Unassembled WGS sequence"/>
</dbReference>
<evidence type="ECO:0000256" key="3">
    <source>
        <dbReference type="ARBA" id="ARBA00023163"/>
    </source>
</evidence>
<evidence type="ECO:0000256" key="2">
    <source>
        <dbReference type="ARBA" id="ARBA00023125"/>
    </source>
</evidence>
<dbReference type="InterPro" id="IPR028082">
    <property type="entry name" value="Peripla_BP_I"/>
</dbReference>
<name>A0A4V3EB94_9MICO</name>
<protein>
    <submittedName>
        <fullName evidence="6">LacI family transcriptional regulator</fullName>
    </submittedName>
</protein>